<evidence type="ECO:0000313" key="2">
    <source>
        <dbReference type="Proteomes" id="UP000299102"/>
    </source>
</evidence>
<name>A0A4C1W1S4_EUMVA</name>
<dbReference type="AlphaFoldDB" id="A0A4C1W1S4"/>
<gene>
    <name evidence="1" type="ORF">EVAR_39513_1</name>
</gene>
<reference evidence="1 2" key="1">
    <citation type="journal article" date="2019" name="Commun. Biol.">
        <title>The bagworm genome reveals a unique fibroin gene that provides high tensile strength.</title>
        <authorList>
            <person name="Kono N."/>
            <person name="Nakamura H."/>
            <person name="Ohtoshi R."/>
            <person name="Tomita M."/>
            <person name="Numata K."/>
            <person name="Arakawa K."/>
        </authorList>
    </citation>
    <scope>NUCLEOTIDE SEQUENCE [LARGE SCALE GENOMIC DNA]</scope>
</reference>
<organism evidence="1 2">
    <name type="scientific">Eumeta variegata</name>
    <name type="common">Bagworm moth</name>
    <name type="synonym">Eumeta japonica</name>
    <dbReference type="NCBI Taxonomy" id="151549"/>
    <lineage>
        <taxon>Eukaryota</taxon>
        <taxon>Metazoa</taxon>
        <taxon>Ecdysozoa</taxon>
        <taxon>Arthropoda</taxon>
        <taxon>Hexapoda</taxon>
        <taxon>Insecta</taxon>
        <taxon>Pterygota</taxon>
        <taxon>Neoptera</taxon>
        <taxon>Endopterygota</taxon>
        <taxon>Lepidoptera</taxon>
        <taxon>Glossata</taxon>
        <taxon>Ditrysia</taxon>
        <taxon>Tineoidea</taxon>
        <taxon>Psychidae</taxon>
        <taxon>Oiketicinae</taxon>
        <taxon>Eumeta</taxon>
    </lineage>
</organism>
<accession>A0A4C1W1S4</accession>
<keyword evidence="2" id="KW-1185">Reference proteome</keyword>
<protein>
    <submittedName>
        <fullName evidence="1">Uncharacterized protein</fullName>
    </submittedName>
</protein>
<comment type="caution">
    <text evidence="1">The sequence shown here is derived from an EMBL/GenBank/DDBJ whole genome shotgun (WGS) entry which is preliminary data.</text>
</comment>
<dbReference type="EMBL" id="BGZK01000453">
    <property type="protein sequence ID" value="GBP44502.1"/>
    <property type="molecule type" value="Genomic_DNA"/>
</dbReference>
<proteinExistence type="predicted"/>
<sequence length="97" mass="10878">MTSKREKFDMRACTTLSLPFKGTVNFIALVTRPHKSLKTASESVVNTSALRINHQPNDGNKKSENLIGRRPVNNYSNTDARLVRASYEFFTCAALTE</sequence>
<evidence type="ECO:0000313" key="1">
    <source>
        <dbReference type="EMBL" id="GBP44502.1"/>
    </source>
</evidence>
<dbReference type="Proteomes" id="UP000299102">
    <property type="component" value="Unassembled WGS sequence"/>
</dbReference>